<name>A0A395M163_9BACT</name>
<dbReference type="InterPro" id="IPR010038">
    <property type="entry name" value="MoaD_arc-typ"/>
</dbReference>
<dbReference type="UniPathway" id="UPA00344"/>
<reference evidence="4 5" key="1">
    <citation type="journal article" date="2011" name="ISME J.">
        <title>Community ecology of hot spring cyanobacterial mats: predominant populations and their functional potential.</title>
        <authorList>
            <person name="Klatt C.G."/>
            <person name="Wood J.M."/>
            <person name="Rusch D.B."/>
            <person name="Bateson M.M."/>
            <person name="Hamamura N."/>
            <person name="Heidelberg J.F."/>
            <person name="Grossman A.R."/>
            <person name="Bhaya D."/>
            <person name="Cohan F.M."/>
            <person name="Kuhl M."/>
            <person name="Bryant D.A."/>
            <person name="Ward D.M."/>
        </authorList>
    </citation>
    <scope>NUCLEOTIDE SEQUENCE [LARGE SCALE GENOMIC DNA]</scope>
    <source>
        <strain evidence="4">OS</strain>
    </source>
</reference>
<evidence type="ECO:0000313" key="5">
    <source>
        <dbReference type="Proteomes" id="UP000266389"/>
    </source>
</evidence>
<comment type="similarity">
    <text evidence="2">Belongs to the MoaD family.</text>
</comment>
<dbReference type="PANTHER" id="PTHR33359:SF1">
    <property type="entry name" value="MOLYBDOPTERIN SYNTHASE SULFUR CARRIER SUBUNIT"/>
    <property type="match status" value="1"/>
</dbReference>
<dbReference type="GO" id="GO:0006777">
    <property type="term" value="P:Mo-molybdopterin cofactor biosynthetic process"/>
    <property type="evidence" value="ECO:0007669"/>
    <property type="project" value="InterPro"/>
</dbReference>
<dbReference type="InterPro" id="IPR044672">
    <property type="entry name" value="MOCS2A"/>
</dbReference>
<dbReference type="CDD" id="cd00754">
    <property type="entry name" value="Ubl_MoaD"/>
    <property type="match status" value="1"/>
</dbReference>
<gene>
    <name evidence="4" type="primary">moaD</name>
    <name evidence="4" type="ORF">D0433_05875</name>
</gene>
<proteinExistence type="inferred from homology"/>
<dbReference type="Proteomes" id="UP000266389">
    <property type="component" value="Unassembled WGS sequence"/>
</dbReference>
<dbReference type="Pfam" id="PF02597">
    <property type="entry name" value="ThiS"/>
    <property type="match status" value="1"/>
</dbReference>
<dbReference type="InterPro" id="IPR016155">
    <property type="entry name" value="Mopterin_synth/thiamin_S_b"/>
</dbReference>
<dbReference type="InterPro" id="IPR003749">
    <property type="entry name" value="ThiS/MoaD-like"/>
</dbReference>
<sequence>MTLHIHFFAIGREITGKSCLEWEMPDGATVQDLVLSLKAAYPRLTELKTLKVAVNEDYAQPTQILHESDEIAIIPPVCGG</sequence>
<accession>A0A395M163</accession>
<evidence type="ECO:0000256" key="3">
    <source>
        <dbReference type="ARBA" id="ARBA00024247"/>
    </source>
</evidence>
<dbReference type="GO" id="GO:0000166">
    <property type="term" value="F:nucleotide binding"/>
    <property type="evidence" value="ECO:0007669"/>
    <property type="project" value="UniProtKB-KW"/>
</dbReference>
<dbReference type="NCBIfam" id="TIGR01687">
    <property type="entry name" value="moaD_arch"/>
    <property type="match status" value="1"/>
</dbReference>
<dbReference type="GO" id="GO:1990133">
    <property type="term" value="C:molybdopterin adenylyltransferase complex"/>
    <property type="evidence" value="ECO:0007669"/>
    <property type="project" value="TreeGrafter"/>
</dbReference>
<dbReference type="AlphaFoldDB" id="A0A395M163"/>
<dbReference type="Gene3D" id="3.10.20.30">
    <property type="match status" value="1"/>
</dbReference>
<evidence type="ECO:0000256" key="1">
    <source>
        <dbReference type="ARBA" id="ARBA00022741"/>
    </source>
</evidence>
<dbReference type="SUPFAM" id="SSF54285">
    <property type="entry name" value="MoaD/ThiS"/>
    <property type="match status" value="1"/>
</dbReference>
<evidence type="ECO:0000313" key="4">
    <source>
        <dbReference type="EMBL" id="RFM24510.1"/>
    </source>
</evidence>
<dbReference type="PANTHER" id="PTHR33359">
    <property type="entry name" value="MOLYBDOPTERIN SYNTHASE SULFUR CARRIER SUBUNIT"/>
    <property type="match status" value="1"/>
</dbReference>
<organism evidence="4 5">
    <name type="scientific">Candidatus Thermochlorobacter aerophilus</name>
    <dbReference type="NCBI Taxonomy" id="1868324"/>
    <lineage>
        <taxon>Bacteria</taxon>
        <taxon>Pseudomonadati</taxon>
        <taxon>Chlorobiota</taxon>
        <taxon>Chlorobiia</taxon>
        <taxon>Chlorobiales</taxon>
        <taxon>Candidatus Thermochlorobacteriaceae</taxon>
        <taxon>Candidatus Thermochlorobacter</taxon>
    </lineage>
</organism>
<dbReference type="NCBIfam" id="TIGR01682">
    <property type="entry name" value="moaD"/>
    <property type="match status" value="1"/>
</dbReference>
<dbReference type="InterPro" id="IPR012675">
    <property type="entry name" value="Beta-grasp_dom_sf"/>
</dbReference>
<comment type="caution">
    <text evidence="4">The sequence shown here is derived from an EMBL/GenBank/DDBJ whole genome shotgun (WGS) entry which is preliminary data.</text>
</comment>
<dbReference type="EMBL" id="PHFL01000039">
    <property type="protein sequence ID" value="RFM24510.1"/>
    <property type="molecule type" value="Genomic_DNA"/>
</dbReference>
<protein>
    <recommendedName>
        <fullName evidence="3">Molybdopterin synthase sulfur carrier subunit</fullName>
    </recommendedName>
</protein>
<evidence type="ECO:0000256" key="2">
    <source>
        <dbReference type="ARBA" id="ARBA00024200"/>
    </source>
</evidence>
<keyword evidence="1" id="KW-0547">Nucleotide-binding</keyword>